<name>A0A7D9H5F1_9GAMM</name>
<dbReference type="EMBL" id="LR633967">
    <property type="protein sequence ID" value="VUX56307.1"/>
    <property type="molecule type" value="Genomic_DNA"/>
</dbReference>
<reference evidence="1" key="1">
    <citation type="submission" date="2019-07" db="EMBL/GenBank/DDBJ databases">
        <authorList>
            <person name="Weber M."/>
            <person name="Kostadinov I."/>
            <person name="Kostadinov D I."/>
        </authorList>
    </citation>
    <scope>NUCLEOTIDE SEQUENCE</scope>
    <source>
        <strain evidence="1">Gfbio:sag-sample-m06:053724c1-46a9-4a36-b237-ea2bf867836b</strain>
    </source>
</reference>
<evidence type="ECO:0000313" key="1">
    <source>
        <dbReference type="EMBL" id="VUX56307.1"/>
    </source>
</evidence>
<sequence length="51" mass="5633">MGNFVKTGSKYSDQQRMEVAVLYAISGNAKKVAKSTGIPRTTIIGWKKADW</sequence>
<gene>
    <name evidence="1" type="ORF">JTBM06_V1_570005</name>
</gene>
<dbReference type="AlphaFoldDB" id="A0A7D9H5F1"/>
<organism evidence="1">
    <name type="scientific">uncultured Woeseiaceae bacterium</name>
    <dbReference type="NCBI Taxonomy" id="1983305"/>
    <lineage>
        <taxon>Bacteria</taxon>
        <taxon>Pseudomonadati</taxon>
        <taxon>Pseudomonadota</taxon>
        <taxon>Gammaproteobacteria</taxon>
        <taxon>Woeseiales</taxon>
        <taxon>Woeseiaceae</taxon>
        <taxon>environmental samples</taxon>
    </lineage>
</organism>
<proteinExistence type="predicted"/>
<protein>
    <recommendedName>
        <fullName evidence="2">Transposase</fullName>
    </recommendedName>
</protein>
<accession>A0A7D9H5F1</accession>
<evidence type="ECO:0008006" key="2">
    <source>
        <dbReference type="Google" id="ProtNLM"/>
    </source>
</evidence>